<dbReference type="PANTHER" id="PTHR43707:SF1">
    <property type="entry name" value="HISTIDINE--TRNA LIGASE, MITOCHONDRIAL-RELATED"/>
    <property type="match status" value="1"/>
</dbReference>
<evidence type="ECO:0000256" key="4">
    <source>
        <dbReference type="SAM" id="SignalP"/>
    </source>
</evidence>
<evidence type="ECO:0000256" key="3">
    <source>
        <dbReference type="PIRSR" id="PIRSR001549-1"/>
    </source>
</evidence>
<keyword evidence="4" id="KW-0732">Signal</keyword>
<dbReference type="PIRSF" id="PIRSF001549">
    <property type="entry name" value="His-tRNA_synth"/>
    <property type="match status" value="1"/>
</dbReference>
<dbReference type="Pfam" id="PF13393">
    <property type="entry name" value="tRNA-synt_His"/>
    <property type="match status" value="1"/>
</dbReference>
<feature type="binding site" evidence="3">
    <location>
        <position position="193"/>
    </location>
    <ligand>
        <name>L-histidine</name>
        <dbReference type="ChEBI" id="CHEBI:57595"/>
    </ligand>
</feature>
<organism evidence="6 7">
    <name type="scientific">Babesia ovis</name>
    <dbReference type="NCBI Taxonomy" id="5869"/>
    <lineage>
        <taxon>Eukaryota</taxon>
        <taxon>Sar</taxon>
        <taxon>Alveolata</taxon>
        <taxon>Apicomplexa</taxon>
        <taxon>Aconoidasida</taxon>
        <taxon>Piroplasmida</taxon>
        <taxon>Babesiidae</taxon>
        <taxon>Babesia</taxon>
    </lineage>
</organism>
<dbReference type="GO" id="GO:0005737">
    <property type="term" value="C:cytoplasm"/>
    <property type="evidence" value="ECO:0007669"/>
    <property type="project" value="InterPro"/>
</dbReference>
<dbReference type="InterPro" id="IPR041715">
    <property type="entry name" value="HisRS-like_core"/>
</dbReference>
<dbReference type="InterPro" id="IPR045864">
    <property type="entry name" value="aa-tRNA-synth_II/BPL/LPL"/>
</dbReference>
<evidence type="ECO:0000313" key="7">
    <source>
        <dbReference type="Proteomes" id="UP001057455"/>
    </source>
</evidence>
<evidence type="ECO:0000256" key="1">
    <source>
        <dbReference type="ARBA" id="ARBA00012815"/>
    </source>
</evidence>
<dbReference type="Gene3D" id="3.30.930.10">
    <property type="entry name" value="Bira Bifunctional Protein, Domain 2"/>
    <property type="match status" value="1"/>
</dbReference>
<dbReference type="InterPro" id="IPR004516">
    <property type="entry name" value="HisRS/HisZ"/>
</dbReference>
<comment type="caution">
    <text evidence="6">The sequence shown here is derived from an EMBL/GenBank/DDBJ whole genome shotgun (WGS) entry which is preliminary data.</text>
</comment>
<evidence type="ECO:0000256" key="2">
    <source>
        <dbReference type="ARBA" id="ARBA00047639"/>
    </source>
</evidence>
<dbReference type="EMBL" id="BLIY01000004">
    <property type="protein sequence ID" value="GFE53143.1"/>
    <property type="molecule type" value="Genomic_DNA"/>
</dbReference>
<dbReference type="CDD" id="cd00773">
    <property type="entry name" value="HisRS-like_core"/>
    <property type="match status" value="1"/>
</dbReference>
<accession>A0A9W5WTR7</accession>
<feature type="binding site" evidence="3">
    <location>
        <position position="175"/>
    </location>
    <ligand>
        <name>L-histidine</name>
        <dbReference type="ChEBI" id="CHEBI:57595"/>
    </ligand>
</feature>
<dbReference type="OrthoDB" id="1906957at2759"/>
<feature type="chain" id="PRO_5040907237" description="histidine--tRNA ligase" evidence="4">
    <location>
        <begin position="20"/>
        <end position="515"/>
    </location>
</feature>
<feature type="domain" description="Class II Histidinyl-tRNA synthetase (HisRS)-like catalytic core" evidence="5">
    <location>
        <begin position="64"/>
        <end position="387"/>
    </location>
</feature>
<protein>
    <recommendedName>
        <fullName evidence="1">histidine--tRNA ligase</fullName>
        <ecNumber evidence="1">6.1.1.21</ecNumber>
    </recommendedName>
</protein>
<dbReference type="EC" id="6.1.1.21" evidence="1"/>
<feature type="binding site" evidence="3">
    <location>
        <begin position="341"/>
        <end position="342"/>
    </location>
    <ligand>
        <name>L-histidine</name>
        <dbReference type="ChEBI" id="CHEBI:57595"/>
    </ligand>
</feature>
<dbReference type="SUPFAM" id="SSF55681">
    <property type="entry name" value="Class II aaRS and biotin synthetases"/>
    <property type="match status" value="1"/>
</dbReference>
<dbReference type="PANTHER" id="PTHR43707">
    <property type="entry name" value="HISTIDYL-TRNA SYNTHETASE"/>
    <property type="match status" value="1"/>
</dbReference>
<feature type="signal peptide" evidence="4">
    <location>
        <begin position="1"/>
        <end position="19"/>
    </location>
</feature>
<proteinExistence type="predicted"/>
<feature type="binding site" evidence="3">
    <location>
        <begin position="134"/>
        <end position="136"/>
    </location>
    <ligand>
        <name>L-histidine</name>
        <dbReference type="ChEBI" id="CHEBI:57595"/>
    </ligand>
</feature>
<evidence type="ECO:0000313" key="6">
    <source>
        <dbReference type="EMBL" id="GFE53143.1"/>
    </source>
</evidence>
<name>A0A9W5WTR7_BABOV</name>
<evidence type="ECO:0000259" key="5">
    <source>
        <dbReference type="Pfam" id="PF13393"/>
    </source>
</evidence>
<sequence length="515" mass="58519">MACQILLIAIAAGLCVCLGGDLRRTQRPLGYLAPRTTFCGTRARLYADARDKVALYTVRGGQCFLPRDQSEQRRLQQEWIDLSQKFGFAEYSIGVLAHAELFNGSQEDGGTEEHRKEQYTFTDRKGRRLALRGDVTPQFMAMLRDQWESCADRSQGGGMETRQYSKWFTLADCWRYERPGYCRRRNHLQWTCDIVGSPKEDAEIELLTMLVTFFRKRGLSSADVAIHLSHRDAVPAMLDILGKPTTDERWMHEFRKVVDKYRKVDRSELSSMLSALGFTPEEISKLFNLISRCHNLATLSELFHKETPFVGNLKNIVEGLERAQCADWITIDLSIVRGSDYYTGAVFECFDRLHPQHRAIAGGGRYDNYFRSRVPSDGQLAHAVGFGMGNIGMIEVLRSRGLLAPETLADVVVFSPPMGNDEKALRGCDMVHVHKVVGALREKGLRVYHYYKTAKWSKGLEFAERAGATSFVHPKLDVATGTLSYQVHHIPAKSKKFWEKEELQRMVDDISTRKG</sequence>
<gene>
    <name evidence="6" type="ORF">BaOVIS_005470</name>
</gene>
<reference evidence="6" key="1">
    <citation type="submission" date="2019-12" db="EMBL/GenBank/DDBJ databases">
        <title>Genome sequence of Babesia ovis.</title>
        <authorList>
            <person name="Yamagishi J."/>
            <person name="Sevinc F."/>
            <person name="Xuan X."/>
        </authorList>
    </citation>
    <scope>NUCLEOTIDE SEQUENCE</scope>
    <source>
        <strain evidence="6">Selcuk</strain>
    </source>
</reference>
<keyword evidence="7" id="KW-1185">Reference proteome</keyword>
<dbReference type="Proteomes" id="UP001057455">
    <property type="component" value="Unassembled WGS sequence"/>
</dbReference>
<dbReference type="AlphaFoldDB" id="A0A9W5WTR7"/>
<feature type="binding site" evidence="3">
    <location>
        <position position="189"/>
    </location>
    <ligand>
        <name>L-histidine</name>
        <dbReference type="ChEBI" id="CHEBI:57595"/>
    </ligand>
</feature>
<dbReference type="GO" id="GO:0004821">
    <property type="term" value="F:histidine-tRNA ligase activity"/>
    <property type="evidence" value="ECO:0007669"/>
    <property type="project" value="UniProtKB-EC"/>
</dbReference>
<comment type="catalytic activity">
    <reaction evidence="2">
        <text>tRNA(His) + L-histidine + ATP = L-histidyl-tRNA(His) + AMP + diphosphate + H(+)</text>
        <dbReference type="Rhea" id="RHEA:17313"/>
        <dbReference type="Rhea" id="RHEA-COMP:9665"/>
        <dbReference type="Rhea" id="RHEA-COMP:9689"/>
        <dbReference type="ChEBI" id="CHEBI:15378"/>
        <dbReference type="ChEBI" id="CHEBI:30616"/>
        <dbReference type="ChEBI" id="CHEBI:33019"/>
        <dbReference type="ChEBI" id="CHEBI:57595"/>
        <dbReference type="ChEBI" id="CHEBI:78442"/>
        <dbReference type="ChEBI" id="CHEBI:78527"/>
        <dbReference type="ChEBI" id="CHEBI:456215"/>
        <dbReference type="EC" id="6.1.1.21"/>
    </reaction>
</comment>
<dbReference type="GO" id="GO:0006427">
    <property type="term" value="P:histidyl-tRNA aminoacylation"/>
    <property type="evidence" value="ECO:0007669"/>
    <property type="project" value="TreeGrafter"/>
</dbReference>
<feature type="binding site" evidence="3">
    <location>
        <position position="337"/>
    </location>
    <ligand>
        <name>L-histidine</name>
        <dbReference type="ChEBI" id="CHEBI:57595"/>
    </ligand>
</feature>